<evidence type="ECO:0000256" key="1">
    <source>
        <dbReference type="SAM" id="Phobius"/>
    </source>
</evidence>
<evidence type="ECO:0000313" key="3">
    <source>
        <dbReference type="EMBL" id="TYG78257.1"/>
    </source>
</evidence>
<reference evidence="3 4" key="1">
    <citation type="submission" date="2019-06" db="EMBL/GenBank/DDBJ databases">
        <title>WGS assembly of Gossypium darwinii.</title>
        <authorList>
            <person name="Chen Z.J."/>
            <person name="Sreedasyam A."/>
            <person name="Ando A."/>
            <person name="Song Q."/>
            <person name="De L."/>
            <person name="Hulse-Kemp A."/>
            <person name="Ding M."/>
            <person name="Ye W."/>
            <person name="Kirkbride R."/>
            <person name="Jenkins J."/>
            <person name="Plott C."/>
            <person name="Lovell J."/>
            <person name="Lin Y.-M."/>
            <person name="Vaughn R."/>
            <person name="Liu B."/>
            <person name="Li W."/>
            <person name="Simpson S."/>
            <person name="Scheffler B."/>
            <person name="Saski C."/>
            <person name="Grover C."/>
            <person name="Hu G."/>
            <person name="Conover J."/>
            <person name="Carlson J."/>
            <person name="Shu S."/>
            <person name="Boston L."/>
            <person name="Williams M."/>
            <person name="Peterson D."/>
            <person name="Mcgee K."/>
            <person name="Jones D."/>
            <person name="Wendel J."/>
            <person name="Stelly D."/>
            <person name="Grimwood J."/>
            <person name="Schmutz J."/>
        </authorList>
    </citation>
    <scope>NUCLEOTIDE SEQUENCE [LARGE SCALE GENOMIC DNA]</scope>
    <source>
        <strain evidence="3">1808015.09</strain>
    </source>
</reference>
<organism evidence="3 4">
    <name type="scientific">Gossypium darwinii</name>
    <name type="common">Darwin's cotton</name>
    <name type="synonym">Gossypium barbadense var. darwinii</name>
    <dbReference type="NCBI Taxonomy" id="34276"/>
    <lineage>
        <taxon>Eukaryota</taxon>
        <taxon>Viridiplantae</taxon>
        <taxon>Streptophyta</taxon>
        <taxon>Embryophyta</taxon>
        <taxon>Tracheophyta</taxon>
        <taxon>Spermatophyta</taxon>
        <taxon>Magnoliopsida</taxon>
        <taxon>eudicotyledons</taxon>
        <taxon>Gunneridae</taxon>
        <taxon>Pentapetalae</taxon>
        <taxon>rosids</taxon>
        <taxon>malvids</taxon>
        <taxon>Malvales</taxon>
        <taxon>Malvaceae</taxon>
        <taxon>Malvoideae</taxon>
        <taxon>Gossypium</taxon>
    </lineage>
</organism>
<dbReference type="PANTHER" id="PTHR31325">
    <property type="entry name" value="OS01G0798800 PROTEIN-RELATED"/>
    <property type="match status" value="1"/>
</dbReference>
<feature type="transmembrane region" description="Helical" evidence="1">
    <location>
        <begin position="26"/>
        <end position="47"/>
    </location>
</feature>
<keyword evidence="1" id="KW-0812">Transmembrane</keyword>
<accession>A0A5D2D930</accession>
<feature type="domain" description="DUF4220" evidence="2">
    <location>
        <begin position="64"/>
        <end position="357"/>
    </location>
</feature>
<keyword evidence="4" id="KW-1185">Reference proteome</keyword>
<feature type="transmembrane region" description="Helical" evidence="1">
    <location>
        <begin position="328"/>
        <end position="348"/>
    </location>
</feature>
<feature type="transmembrane region" description="Helical" evidence="1">
    <location>
        <begin position="296"/>
        <end position="316"/>
    </location>
</feature>
<dbReference type="Pfam" id="PF13968">
    <property type="entry name" value="DUF4220"/>
    <property type="match status" value="1"/>
</dbReference>
<dbReference type="Pfam" id="PF04578">
    <property type="entry name" value="DUF594"/>
    <property type="match status" value="1"/>
</dbReference>
<evidence type="ECO:0000313" key="4">
    <source>
        <dbReference type="Proteomes" id="UP000323506"/>
    </source>
</evidence>
<feature type="transmembrane region" description="Helical" evidence="1">
    <location>
        <begin position="59"/>
        <end position="82"/>
    </location>
</feature>
<keyword evidence="1" id="KW-0472">Membrane</keyword>
<evidence type="ECO:0000259" key="2">
    <source>
        <dbReference type="Pfam" id="PF13968"/>
    </source>
</evidence>
<dbReference type="InterPro" id="IPR025315">
    <property type="entry name" value="DUF4220"/>
</dbReference>
<name>A0A5D2D930_GOSDA</name>
<feature type="transmembrane region" description="Helical" evidence="1">
    <location>
        <begin position="94"/>
        <end position="114"/>
    </location>
</feature>
<keyword evidence="1" id="KW-1133">Transmembrane helix</keyword>
<sequence length="687" mass="79582">MMFLEIRDQALLRTLSDRILSLWLRWGLRAMVIVSLTVQLILIKLGSRRRFSDRNSKTVSFFIWTLYLFADWLAALALGTLLRSRKDEVTNPQVLLWAPFLLLHLGGPDTITAYSLSDNELWPRHFFGMCFQIGVALYVYIKFWTIATAPLIFMAIPIFIVGVIKYGERVWSLFKASSVRFRKSVFSDDKGSPLEVEHSQSPSERGTRLTLEEYLEPKQIKGKYGDLYRAFHLFQVFKPMFADLKLRIYQNLSYVFELDQNKVSAEAAFTIVEIELGFLYDLLYTKIPIVITRPGVILRFICLSFITCTLLAFFVFGNHHDSRVDIAVSYLLMVGAIFLEIYSALLHLSSDWGLYWGIGSKLVRFTKPKEGIRSMAQHSLLDYCLPPRKLNLAAVLNLFDSEDRMGKYLHTGWKDVSPELQQFIYSGLQEKRKKNAEIEFKNLSELLDERGSSVFKGMGGSSDDILWSVCEVEFTHSLLLWHVATEVVFHDDNYRYRAVQLEPYCRISKALSDYMMYLLFLCPAMLPEGIGNIRHHDTCTEAMNFALDKFQFKEAVRGLFGMDIRSRSFFIQMGSSRKSAFFEGCQIAEQLQSLVSMFQWDNQDKWKLIADLWLDMLTYAAAQCSWREHAWQLQHGEEFLTHIALLMAHLGLSKKIQIVPLPKMLEEADFEPTFHWDKLHRLTSYLA</sequence>
<gene>
    <name evidence="3" type="ORF">ES288_D02G044600v1</name>
</gene>
<protein>
    <recommendedName>
        <fullName evidence="2">DUF4220 domain-containing protein</fullName>
    </recommendedName>
</protein>
<dbReference type="InterPro" id="IPR007658">
    <property type="entry name" value="DUF594"/>
</dbReference>
<proteinExistence type="predicted"/>
<dbReference type="EMBL" id="CM017702">
    <property type="protein sequence ID" value="TYG78257.1"/>
    <property type="molecule type" value="Genomic_DNA"/>
</dbReference>
<dbReference type="Proteomes" id="UP000323506">
    <property type="component" value="Chromosome D02"/>
</dbReference>
<feature type="transmembrane region" description="Helical" evidence="1">
    <location>
        <begin position="147"/>
        <end position="167"/>
    </location>
</feature>
<dbReference type="AlphaFoldDB" id="A0A5D2D930"/>